<evidence type="ECO:0000313" key="1">
    <source>
        <dbReference type="EMBL" id="CAD8134648.1"/>
    </source>
</evidence>
<proteinExistence type="predicted"/>
<reference evidence="1" key="1">
    <citation type="submission" date="2021-01" db="EMBL/GenBank/DDBJ databases">
        <authorList>
            <consortium name="Genoscope - CEA"/>
            <person name="William W."/>
        </authorList>
    </citation>
    <scope>NUCLEOTIDE SEQUENCE</scope>
</reference>
<protein>
    <submittedName>
        <fullName evidence="1">Uncharacterized protein</fullName>
    </submittedName>
</protein>
<organism evidence="1 2">
    <name type="scientific">Paramecium pentaurelia</name>
    <dbReference type="NCBI Taxonomy" id="43138"/>
    <lineage>
        <taxon>Eukaryota</taxon>
        <taxon>Sar</taxon>
        <taxon>Alveolata</taxon>
        <taxon>Ciliophora</taxon>
        <taxon>Intramacronucleata</taxon>
        <taxon>Oligohymenophorea</taxon>
        <taxon>Peniculida</taxon>
        <taxon>Parameciidae</taxon>
        <taxon>Paramecium</taxon>
    </lineage>
</organism>
<keyword evidence="2" id="KW-1185">Reference proteome</keyword>
<sequence length="132" mass="15293">MFGQKLYCGGSSNSGSFGSHYKVVGDCSESCWIPIKGYYLLVFGLIALKFLYKSGYLRCDCLKVKNKKYCLLKNFIQKENTSTRDQLTYASKKKDQQRKDLKQIIVWIRINIILIQIQELLINLTQSSYNQL</sequence>
<accession>A0A8S1S325</accession>
<dbReference type="EMBL" id="CAJJDO010000003">
    <property type="protein sequence ID" value="CAD8134648.1"/>
    <property type="molecule type" value="Genomic_DNA"/>
</dbReference>
<comment type="caution">
    <text evidence="1">The sequence shown here is derived from an EMBL/GenBank/DDBJ whole genome shotgun (WGS) entry which is preliminary data.</text>
</comment>
<evidence type="ECO:0000313" key="2">
    <source>
        <dbReference type="Proteomes" id="UP000689195"/>
    </source>
</evidence>
<gene>
    <name evidence="1" type="ORF">PPENT_87.1.T0030412</name>
</gene>
<name>A0A8S1S325_9CILI</name>
<dbReference type="AlphaFoldDB" id="A0A8S1S325"/>
<dbReference type="Proteomes" id="UP000689195">
    <property type="component" value="Unassembled WGS sequence"/>
</dbReference>